<evidence type="ECO:0000256" key="1">
    <source>
        <dbReference type="ARBA" id="ARBA00022617"/>
    </source>
</evidence>
<dbReference type="RefSeq" id="WP_169657362.1">
    <property type="nucleotide sequence ID" value="NZ_JABANE010000034.1"/>
</dbReference>
<dbReference type="Gene3D" id="2.60.40.2450">
    <property type="entry name" value="Beta-1,3-xylanase, CBM31 domain"/>
    <property type="match status" value="2"/>
</dbReference>
<organism evidence="6 7">
    <name type="scientific">Flammeovirga aprica JL-4</name>
    <dbReference type="NCBI Taxonomy" id="694437"/>
    <lineage>
        <taxon>Bacteria</taxon>
        <taxon>Pseudomonadati</taxon>
        <taxon>Bacteroidota</taxon>
        <taxon>Cytophagia</taxon>
        <taxon>Cytophagales</taxon>
        <taxon>Flammeovirgaceae</taxon>
        <taxon>Flammeovirga</taxon>
    </lineage>
</organism>
<evidence type="ECO:0000313" key="7">
    <source>
        <dbReference type="Proteomes" id="UP000576082"/>
    </source>
</evidence>
<protein>
    <submittedName>
        <fullName evidence="6">Family 31 carbohydrate-binding protein</fullName>
    </submittedName>
</protein>
<keyword evidence="7" id="KW-1185">Reference proteome</keyword>
<dbReference type="InterPro" id="IPR038560">
    <property type="entry name" value="Beta-xylanase_CBM31_sf"/>
</dbReference>
<reference evidence="6 7" key="1">
    <citation type="submission" date="2020-04" db="EMBL/GenBank/DDBJ databases">
        <title>Flammeovirga sp. SR4, a novel species isolated from seawater.</title>
        <authorList>
            <person name="Wang X."/>
        </authorList>
    </citation>
    <scope>NUCLEOTIDE SEQUENCE [LARGE SCALE GENOMIC DNA]</scope>
    <source>
        <strain evidence="6 7">ATCC 23126</strain>
    </source>
</reference>
<dbReference type="PANTHER" id="PTHR30600">
    <property type="entry name" value="CYTOCHROME C PEROXIDASE-RELATED"/>
    <property type="match status" value="1"/>
</dbReference>
<dbReference type="InterPro" id="IPR008979">
    <property type="entry name" value="Galactose-bd-like_sf"/>
</dbReference>
<dbReference type="Proteomes" id="UP000576082">
    <property type="component" value="Unassembled WGS sequence"/>
</dbReference>
<dbReference type="InterPro" id="IPR021016">
    <property type="entry name" value="Beta-xylanase"/>
</dbReference>
<dbReference type="InterPro" id="IPR009056">
    <property type="entry name" value="Cyt_c-like_dom"/>
</dbReference>
<evidence type="ECO:0000313" key="6">
    <source>
        <dbReference type="EMBL" id="NME69077.1"/>
    </source>
</evidence>
<proteinExistence type="predicted"/>
<accession>A0A7X9RUP6</accession>
<dbReference type="InterPro" id="IPR036909">
    <property type="entry name" value="Cyt_c-like_dom_sf"/>
</dbReference>
<feature type="domain" description="Cytochrome c" evidence="5">
    <location>
        <begin position="1370"/>
        <end position="1493"/>
    </location>
</feature>
<dbReference type="Pfam" id="PF03640">
    <property type="entry name" value="Lipoprotein_15"/>
    <property type="match status" value="1"/>
</dbReference>
<dbReference type="GO" id="GO:0009055">
    <property type="term" value="F:electron transfer activity"/>
    <property type="evidence" value="ECO:0007669"/>
    <property type="project" value="InterPro"/>
</dbReference>
<dbReference type="Pfam" id="PF06537">
    <property type="entry name" value="DHOR"/>
    <property type="match status" value="1"/>
</dbReference>
<keyword evidence="3 4" id="KW-0408">Iron</keyword>
<keyword evidence="1 4" id="KW-0349">Heme</keyword>
<dbReference type="InterPro" id="IPR005297">
    <property type="entry name" value="Lipoprotein_repeat"/>
</dbReference>
<dbReference type="InterPro" id="IPR010538">
    <property type="entry name" value="DHOR"/>
</dbReference>
<comment type="caution">
    <text evidence="6">The sequence shown here is derived from an EMBL/GenBank/DDBJ whole genome shotgun (WGS) entry which is preliminary data.</text>
</comment>
<dbReference type="PANTHER" id="PTHR30600:SF4">
    <property type="entry name" value="CYTOCHROME C DOMAIN-CONTAINING PROTEIN"/>
    <property type="match status" value="1"/>
</dbReference>
<dbReference type="PROSITE" id="PS51007">
    <property type="entry name" value="CYTC"/>
    <property type="match status" value="2"/>
</dbReference>
<dbReference type="EMBL" id="JABANE010000034">
    <property type="protein sequence ID" value="NME69077.1"/>
    <property type="molecule type" value="Genomic_DNA"/>
</dbReference>
<dbReference type="GO" id="GO:0033905">
    <property type="term" value="F:xylan endo-1,3-beta-xylosidase activity"/>
    <property type="evidence" value="ECO:0007669"/>
    <property type="project" value="InterPro"/>
</dbReference>
<dbReference type="GO" id="GO:0004130">
    <property type="term" value="F:cytochrome-c peroxidase activity"/>
    <property type="evidence" value="ECO:0007669"/>
    <property type="project" value="TreeGrafter"/>
</dbReference>
<dbReference type="CDD" id="cd02795">
    <property type="entry name" value="CBM6-CBM35-CBM36_like"/>
    <property type="match status" value="1"/>
</dbReference>
<evidence type="ECO:0000256" key="2">
    <source>
        <dbReference type="ARBA" id="ARBA00022723"/>
    </source>
</evidence>
<evidence type="ECO:0000259" key="5">
    <source>
        <dbReference type="PROSITE" id="PS51007"/>
    </source>
</evidence>
<dbReference type="GO" id="GO:0046872">
    <property type="term" value="F:metal ion binding"/>
    <property type="evidence" value="ECO:0007669"/>
    <property type="project" value="UniProtKB-KW"/>
</dbReference>
<name>A0A7X9RUP6_9BACT</name>
<sequence>MKNLKVYCSHFGRYSFLKQLQQSIFCTVLLLLSFNISSFAQDYGIEVDASGDAVIYFTDQAEWTGGWNYICLGADCRNGEKVGDRWERPVSNVTVGDTYDIQIKIAATNGQFISPVHSVVATQAGDAPVPTCEDGIQNGDETGVDCGGSCAPCQTEPLPTCDDGIQNGDETGVDCGGSCAPCQTEPLPTCDDGIQNGDETGVDCGGSCAPCQVEEPDTEVVVEAESATILGGASLYSDLSASGGQGVAYISSQGAGFEIAKAPNSIAIEIVYASEQSGAISYFINGVDKGNATFSATGAWVNNYQSITIQETLNEGDDFSIVYQTGDNALNIDQVKFIGGEPQPCTGLNNPATVFTNVTTVNETAEGALDGSVTFNFNNVSNDYDSILFFFDGDSILAGINEGSVTFNNKMAGSYTAGVKWGNGDCSTYLGTVTVGSCENGIKDGNETGIDCGGVCTECTDPEPVSKDLVISIANSPQYGEYLIAKYGDQPARTIYTWSNDNSEFTSCTGGCAQSWPYVVTDAKLNLVLPSRLPNGVTGEFGLSGTCDGQLQLTLNGQPLYYYVSDINEGDINGEGAGGVWWIVDEEVVNTCSDGIQNGDETGVDCGGSCAPCQSGGTGEGTCGDFGLTIVDGQGVLYYSEDLGTALYLCLNGACYPPETQEDGYYKRNVTVSAGVDYTIKVQGSNEQEKVAQVAQCYFVPTCNDGIQNGDETGVDCGGSSCTACPTCDDGIQNGDETGVDCGGSECVSCDVVCNGTPNPNATISSTNESFENENDGTITFAYDDVEGRSVLEFSIDGGVTYPYVKQDDSQWFTLADMAPGTYDIVVRWGEGGDCPISLGEVTVTAGGPLPTCFDGIRNQGETRVDCGGPCEACQEDPCGDIPLVVYPAPALPTPTIGSPAKEHGWSFDLSEDLTEVSVNVGPGVLDQMQTNAGSFEMHCSCNQVTFYTAELGDDFQAKVPAECVGAGDYYYFFRYKRNTQMNTYDPADIWHYSGLFTTKGERIDPDNRPTITSKGASWMRFRHPHPQDGITEAIFDASHNGSLLRTLDRYETVVTDGSDNVRFEQFLYSTKDNTIRHKDQDNLPDKDKLIWEGGNRIPVRRMEFLAKGGASTPSYSAYIAPGGPTLDEGGDLYPWSDINTVNYGNIISYEITAVTALVDGVPWSKGAQHYNTFQNYVVGQGFNTFGDPRLSMAGKASSNMILSGSGQFTKEEQDAVFTQHLITLEDDDDVDDFLEGHHLFHGVRHRGQGDGQQDNRVLGEVKIGSTTCGTCHFRDGRGSELVSTPKGMLLPPPVYGVGLLQWIAGAEVGLTWDGSQPTVESQTIAALLNDHGVDATDPTQISQEDVDLIVAYTKFLTVPTRSKGVYDDPAVGLGHIKFLEAGCAGCHTETQKTRNDAPVEFRDLVIRPYTDMKLHDIGTGGSYRTPALWGLYYNLQLLDRNGRDLLYMHNGSATTTDQAIMQHGGEAAGARAAYEALSTEEKQAVVKFVESL</sequence>
<feature type="domain" description="Cytochrome c" evidence="5">
    <location>
        <begin position="1232"/>
        <end position="1358"/>
    </location>
</feature>
<gene>
    <name evidence="6" type="ORF">HHU12_13970</name>
</gene>
<dbReference type="SUPFAM" id="SSF46626">
    <property type="entry name" value="Cytochrome c"/>
    <property type="match status" value="1"/>
</dbReference>
<keyword evidence="2 4" id="KW-0479">Metal-binding</keyword>
<dbReference type="Pfam" id="PF11606">
    <property type="entry name" value="AlcCBM31"/>
    <property type="match status" value="1"/>
</dbReference>
<evidence type="ECO:0000256" key="3">
    <source>
        <dbReference type="ARBA" id="ARBA00023004"/>
    </source>
</evidence>
<dbReference type="SUPFAM" id="SSF49785">
    <property type="entry name" value="Galactose-binding domain-like"/>
    <property type="match status" value="1"/>
</dbReference>
<dbReference type="Gene3D" id="2.60.120.260">
    <property type="entry name" value="Galactose-binding domain-like"/>
    <property type="match status" value="1"/>
</dbReference>
<dbReference type="GO" id="GO:0020037">
    <property type="term" value="F:heme binding"/>
    <property type="evidence" value="ECO:0007669"/>
    <property type="project" value="InterPro"/>
</dbReference>
<evidence type="ECO:0000256" key="4">
    <source>
        <dbReference type="PROSITE-ProRule" id="PRU00433"/>
    </source>
</evidence>
<dbReference type="InterPro" id="IPR051395">
    <property type="entry name" value="Cytochrome_c_Peroxidase/MauG"/>
</dbReference>
<dbReference type="Gene3D" id="1.10.760.10">
    <property type="entry name" value="Cytochrome c-like domain"/>
    <property type="match status" value="1"/>
</dbReference>